<evidence type="ECO:0000313" key="9">
    <source>
        <dbReference type="Proteomes" id="UP000243361"/>
    </source>
</evidence>
<accession>A0A657Q212</accession>
<dbReference type="InterPro" id="IPR015421">
    <property type="entry name" value="PyrdxlP-dep_Trfase_major"/>
</dbReference>
<evidence type="ECO:0000256" key="5">
    <source>
        <dbReference type="ARBA" id="ARBA00023163"/>
    </source>
</evidence>
<keyword evidence="8" id="KW-0032">Aminotransferase</keyword>
<evidence type="ECO:0000313" key="7">
    <source>
        <dbReference type="EMBL" id="OQX32434.1"/>
    </source>
</evidence>
<dbReference type="EMBL" id="PQCO01000268">
    <property type="protein sequence ID" value="PUD99171.1"/>
    <property type="molecule type" value="Genomic_DNA"/>
</dbReference>
<comment type="similarity">
    <text evidence="1">In the C-terminal section; belongs to the class-I pyridoxal-phosphate-dependent aminotransferase family.</text>
</comment>
<evidence type="ECO:0000313" key="10">
    <source>
        <dbReference type="Proteomes" id="UP000250928"/>
    </source>
</evidence>
<evidence type="ECO:0000256" key="1">
    <source>
        <dbReference type="ARBA" id="ARBA00005384"/>
    </source>
</evidence>
<evidence type="ECO:0000259" key="6">
    <source>
        <dbReference type="PROSITE" id="PS50949"/>
    </source>
</evidence>
<evidence type="ECO:0000256" key="2">
    <source>
        <dbReference type="ARBA" id="ARBA00022898"/>
    </source>
</evidence>
<dbReference type="InterPro" id="IPR036388">
    <property type="entry name" value="WH-like_DNA-bd_sf"/>
</dbReference>
<keyword evidence="5" id="KW-0804">Transcription</keyword>
<dbReference type="SUPFAM" id="SSF46785">
    <property type="entry name" value="Winged helix' DNA-binding domain"/>
    <property type="match status" value="1"/>
</dbReference>
<dbReference type="GO" id="GO:0008483">
    <property type="term" value="F:transaminase activity"/>
    <property type="evidence" value="ECO:0007669"/>
    <property type="project" value="UniProtKB-KW"/>
</dbReference>
<feature type="domain" description="HTH gntR-type" evidence="6">
    <location>
        <begin position="3"/>
        <end position="71"/>
    </location>
</feature>
<sequence length="358" mass="39551">MGTSLYQQIAQGIAEQIHNGIFKTGEKLPSVRGLARQQKVSVSTVLAAYGLLEDRGLVEVRPKSGYYVRHLPLRELQPPSIKQITTSPRDVTTPQRVMEVMRDAATDRFISFAVAVPASDFPVIHQLRKSFSRVVRSERFLGMGYDAPQGNEPLRLQLARRVMDAGILVSPEEIVTTASCQSAIGLCLRALVRPGDVVAVETPCYYGMLQLIEAMGLKAIEIPSDAETGMSIDALKLALEQWPIRIVLATPCYSNPVGSVMPDAHKRRLIDLLEHYDIPMIEDDIYGDLGYASARPKAVKAYDRSGRVLLCSSTSKTLEPQLGVGWVIPGRYQEQIEYQKFINSVSIANRHGERSEGG</sequence>
<dbReference type="PANTHER" id="PTHR46577:SF2">
    <property type="entry name" value="TRANSCRIPTIONAL REGULATORY PROTEIN"/>
    <property type="match status" value="1"/>
</dbReference>
<dbReference type="PANTHER" id="PTHR46577">
    <property type="entry name" value="HTH-TYPE TRANSCRIPTIONAL REGULATORY PROTEIN GABR"/>
    <property type="match status" value="1"/>
</dbReference>
<evidence type="ECO:0000256" key="4">
    <source>
        <dbReference type="ARBA" id="ARBA00023125"/>
    </source>
</evidence>
<dbReference type="Proteomes" id="UP000243361">
    <property type="component" value="Unassembled WGS sequence"/>
</dbReference>
<evidence type="ECO:0000313" key="8">
    <source>
        <dbReference type="EMBL" id="PUD99171.1"/>
    </source>
</evidence>
<dbReference type="Gene3D" id="3.40.640.10">
    <property type="entry name" value="Type I PLP-dependent aspartate aminotransferase-like (Major domain)"/>
    <property type="match status" value="1"/>
</dbReference>
<gene>
    <name evidence="7" type="ORF">B0D84_06245</name>
    <name evidence="8" type="ORF">C3L24_11405</name>
</gene>
<dbReference type="InterPro" id="IPR004839">
    <property type="entry name" value="Aminotransferase_I/II_large"/>
</dbReference>
<dbReference type="GO" id="GO:0030170">
    <property type="term" value="F:pyridoxal phosphate binding"/>
    <property type="evidence" value="ECO:0007669"/>
    <property type="project" value="InterPro"/>
</dbReference>
<organism evidence="8 10">
    <name type="scientific">Candidatus Sedimenticola endophacoides</name>
    <dbReference type="NCBI Taxonomy" id="2548426"/>
    <lineage>
        <taxon>Bacteria</taxon>
        <taxon>Pseudomonadati</taxon>
        <taxon>Pseudomonadota</taxon>
        <taxon>Gammaproteobacteria</taxon>
        <taxon>Chromatiales</taxon>
        <taxon>Sedimenticolaceae</taxon>
        <taxon>Sedimenticola</taxon>
    </lineage>
</organism>
<dbReference type="Pfam" id="PF00392">
    <property type="entry name" value="GntR"/>
    <property type="match status" value="1"/>
</dbReference>
<evidence type="ECO:0000256" key="3">
    <source>
        <dbReference type="ARBA" id="ARBA00023015"/>
    </source>
</evidence>
<name>A0A657Q212_9GAMM</name>
<dbReference type="CDD" id="cd00609">
    <property type="entry name" value="AAT_like"/>
    <property type="match status" value="1"/>
</dbReference>
<dbReference type="CDD" id="cd07377">
    <property type="entry name" value="WHTH_GntR"/>
    <property type="match status" value="1"/>
</dbReference>
<dbReference type="PROSITE" id="PS50949">
    <property type="entry name" value="HTH_GNTR"/>
    <property type="match status" value="1"/>
</dbReference>
<dbReference type="EMBL" id="MUIE01000428">
    <property type="protein sequence ID" value="OQX32434.1"/>
    <property type="molecule type" value="Genomic_DNA"/>
</dbReference>
<keyword evidence="3" id="KW-0805">Transcription regulation</keyword>
<reference evidence="7 9" key="1">
    <citation type="submission" date="2017-02" db="EMBL/GenBank/DDBJ databases">
        <title>Novel co-symbiosis in the unique lucinid bivalve Phacoides pectinatus.</title>
        <authorList>
            <person name="Lim S.J."/>
            <person name="Davis B.G."/>
            <person name="Gill D.E."/>
            <person name="Engel A.S."/>
            <person name="Anderson L.C."/>
            <person name="Campbell B.J."/>
        </authorList>
    </citation>
    <scope>NUCLEOTIDE SEQUENCE [LARGE SCALE GENOMIC DNA]</scope>
    <source>
        <strain evidence="7">LUC13016_P6</strain>
    </source>
</reference>
<reference evidence="8 10" key="2">
    <citation type="submission" date="2018-01" db="EMBL/GenBank/DDBJ databases">
        <title>Novel co-symbiosis in the lucinid bivalve Phacoides pectinatus.</title>
        <authorList>
            <person name="Lim S.J."/>
            <person name="Davis B.G."/>
            <person name="Gill D.E."/>
            <person name="Engel A.S."/>
            <person name="Anderson L.C."/>
            <person name="Campbell B.J."/>
        </authorList>
    </citation>
    <scope>NUCLEOTIDE SEQUENCE [LARGE SCALE GENOMIC DNA]</scope>
    <source>
        <strain evidence="8">N3_P5</strain>
    </source>
</reference>
<comment type="caution">
    <text evidence="8">The sequence shown here is derived from an EMBL/GenBank/DDBJ whole genome shotgun (WGS) entry which is preliminary data.</text>
</comment>
<dbReference type="Gene3D" id="1.10.10.10">
    <property type="entry name" value="Winged helix-like DNA-binding domain superfamily/Winged helix DNA-binding domain"/>
    <property type="match status" value="1"/>
</dbReference>
<dbReference type="SUPFAM" id="SSF53383">
    <property type="entry name" value="PLP-dependent transferases"/>
    <property type="match status" value="1"/>
</dbReference>
<keyword evidence="9" id="KW-1185">Reference proteome</keyword>
<protein>
    <submittedName>
        <fullName evidence="8">PLP-dependent aminotransferase family protein</fullName>
    </submittedName>
</protein>
<dbReference type="InterPro" id="IPR015424">
    <property type="entry name" value="PyrdxlP-dep_Trfase"/>
</dbReference>
<dbReference type="Pfam" id="PF00155">
    <property type="entry name" value="Aminotran_1_2"/>
    <property type="match status" value="1"/>
</dbReference>
<dbReference type="InterPro" id="IPR000524">
    <property type="entry name" value="Tscrpt_reg_HTH_GntR"/>
</dbReference>
<dbReference type="SMART" id="SM00345">
    <property type="entry name" value="HTH_GNTR"/>
    <property type="match status" value="1"/>
</dbReference>
<dbReference type="GO" id="GO:0003677">
    <property type="term" value="F:DNA binding"/>
    <property type="evidence" value="ECO:0007669"/>
    <property type="project" value="UniProtKB-KW"/>
</dbReference>
<proteinExistence type="inferred from homology"/>
<dbReference type="GO" id="GO:0003700">
    <property type="term" value="F:DNA-binding transcription factor activity"/>
    <property type="evidence" value="ECO:0007669"/>
    <property type="project" value="InterPro"/>
</dbReference>
<dbReference type="Proteomes" id="UP000250928">
    <property type="component" value="Unassembled WGS sequence"/>
</dbReference>
<dbReference type="InterPro" id="IPR036390">
    <property type="entry name" value="WH_DNA-bd_sf"/>
</dbReference>
<keyword evidence="4" id="KW-0238">DNA-binding</keyword>
<keyword evidence="2" id="KW-0663">Pyridoxal phosphate</keyword>
<keyword evidence="8" id="KW-0808">Transferase</keyword>
<dbReference type="AlphaFoldDB" id="A0A657Q212"/>
<dbReference type="InterPro" id="IPR051446">
    <property type="entry name" value="HTH_trans_reg/aminotransferase"/>
</dbReference>